<dbReference type="EMBL" id="JAFIMR010000013">
    <property type="protein sequence ID" value="KAI1871098.1"/>
    <property type="molecule type" value="Genomic_DNA"/>
</dbReference>
<reference evidence="3" key="1">
    <citation type="submission" date="2021-03" db="EMBL/GenBank/DDBJ databases">
        <title>Revisited historic fungal species revealed as producer of novel bioactive compounds through whole genome sequencing and comparative genomics.</title>
        <authorList>
            <person name="Vignolle G.A."/>
            <person name="Hochenegger N."/>
            <person name="Mach R.L."/>
            <person name="Mach-Aigner A.R."/>
            <person name="Javad Rahimi M."/>
            <person name="Salim K.A."/>
            <person name="Chan C.M."/>
            <person name="Lim L.B.L."/>
            <person name="Cai F."/>
            <person name="Druzhinina I.S."/>
            <person name="U'Ren J.M."/>
            <person name="Derntl C."/>
        </authorList>
    </citation>
    <scope>NUCLEOTIDE SEQUENCE</scope>
    <source>
        <strain evidence="3">TUCIM 5799</strain>
    </source>
</reference>
<feature type="compositionally biased region" description="Basic and acidic residues" evidence="1">
    <location>
        <begin position="1"/>
        <end position="13"/>
    </location>
</feature>
<organism evidence="3 4">
    <name type="scientific">Neoarthrinium moseri</name>
    <dbReference type="NCBI Taxonomy" id="1658444"/>
    <lineage>
        <taxon>Eukaryota</taxon>
        <taxon>Fungi</taxon>
        <taxon>Dikarya</taxon>
        <taxon>Ascomycota</taxon>
        <taxon>Pezizomycotina</taxon>
        <taxon>Sordariomycetes</taxon>
        <taxon>Xylariomycetidae</taxon>
        <taxon>Amphisphaeriales</taxon>
        <taxon>Apiosporaceae</taxon>
        <taxon>Neoarthrinium</taxon>
    </lineage>
</organism>
<accession>A0A9P9WMV5</accession>
<gene>
    <name evidence="3" type="ORF">JX265_006138</name>
</gene>
<name>A0A9P9WMV5_9PEZI</name>
<dbReference type="Pfam" id="PF11160">
    <property type="entry name" value="Hva1_TUDOR"/>
    <property type="match status" value="1"/>
</dbReference>
<evidence type="ECO:0000256" key="1">
    <source>
        <dbReference type="SAM" id="MobiDB-lite"/>
    </source>
</evidence>
<proteinExistence type="predicted"/>
<protein>
    <recommendedName>
        <fullName evidence="2">Hypervirulence associated protein TUDOR domain-containing protein</fullName>
    </recommendedName>
</protein>
<feature type="compositionally biased region" description="Basic and acidic residues" evidence="1">
    <location>
        <begin position="96"/>
        <end position="105"/>
    </location>
</feature>
<evidence type="ECO:0000259" key="2">
    <source>
        <dbReference type="Pfam" id="PF11160"/>
    </source>
</evidence>
<feature type="region of interest" description="Disordered" evidence="1">
    <location>
        <begin position="1"/>
        <end position="164"/>
    </location>
</feature>
<dbReference type="Proteomes" id="UP000829685">
    <property type="component" value="Unassembled WGS sequence"/>
</dbReference>
<dbReference type="InterPro" id="IPR021331">
    <property type="entry name" value="Hva1_TUDOR"/>
</dbReference>
<evidence type="ECO:0000313" key="4">
    <source>
        <dbReference type="Proteomes" id="UP000829685"/>
    </source>
</evidence>
<sequence>MAGPADEEKKQEEVEQPAQEPPEDDETYVEQDDEVAEENAGDEEVASNEEDQEVAEEEDAEDEEDVEDDEDEQEEEQEDEEEIISEEDGSGEDAEDQKGTKRKPEPQSQAGTSKMQKTNGSSKVDASKPNAAAAEGKVGSKHDEPRDPSTQGSNSRLPEKGQQVHWKALPGYVDGEVVEILTSSKEVDGKSVKASEDDPRIVLKSNKSGKICVHKADAVYFD</sequence>
<dbReference type="AlphaFoldDB" id="A0A9P9WMV5"/>
<feature type="domain" description="Hypervirulence associated protein TUDOR" evidence="2">
    <location>
        <begin position="161"/>
        <end position="219"/>
    </location>
</feature>
<feature type="compositionally biased region" description="Acidic residues" evidence="1">
    <location>
        <begin position="21"/>
        <end position="95"/>
    </location>
</feature>
<comment type="caution">
    <text evidence="3">The sequence shown here is derived from an EMBL/GenBank/DDBJ whole genome shotgun (WGS) entry which is preliminary data.</text>
</comment>
<feature type="compositionally biased region" description="Polar residues" evidence="1">
    <location>
        <begin position="106"/>
        <end position="124"/>
    </location>
</feature>
<feature type="compositionally biased region" description="Basic and acidic residues" evidence="1">
    <location>
        <begin position="138"/>
        <end position="147"/>
    </location>
</feature>
<keyword evidence="4" id="KW-1185">Reference proteome</keyword>
<evidence type="ECO:0000313" key="3">
    <source>
        <dbReference type="EMBL" id="KAI1871098.1"/>
    </source>
</evidence>